<feature type="repeat" description="TPR" evidence="1">
    <location>
        <begin position="303"/>
        <end position="336"/>
    </location>
</feature>
<dbReference type="PROSITE" id="PS50005">
    <property type="entry name" value="TPR"/>
    <property type="match status" value="2"/>
</dbReference>
<protein>
    <submittedName>
        <fullName evidence="2">TPR repeat-containing protein</fullName>
    </submittedName>
</protein>
<keyword evidence="3" id="KW-1185">Reference proteome</keyword>
<dbReference type="Gene3D" id="1.25.40.10">
    <property type="entry name" value="Tetratricopeptide repeat domain"/>
    <property type="match status" value="1"/>
</dbReference>
<keyword evidence="1" id="KW-0802">TPR repeat</keyword>
<reference evidence="3" key="1">
    <citation type="submission" date="2016-11" db="EMBL/GenBank/DDBJ databases">
        <authorList>
            <person name="Varghese N."/>
            <person name="Submissions S."/>
        </authorList>
    </citation>
    <scope>NUCLEOTIDE SEQUENCE [LARGE SCALE GENOMIC DNA]</scope>
    <source>
        <strain evidence="3">DSM 10124</strain>
    </source>
</reference>
<dbReference type="AlphaFoldDB" id="A0A1M4UAM6"/>
<evidence type="ECO:0000313" key="3">
    <source>
        <dbReference type="Proteomes" id="UP000184423"/>
    </source>
</evidence>
<dbReference type="InterPro" id="IPR019734">
    <property type="entry name" value="TPR_rpt"/>
</dbReference>
<dbReference type="SUPFAM" id="SSF48452">
    <property type="entry name" value="TPR-like"/>
    <property type="match status" value="1"/>
</dbReference>
<accession>A0A1M4UAM6</accession>
<evidence type="ECO:0000256" key="1">
    <source>
        <dbReference type="PROSITE-ProRule" id="PRU00339"/>
    </source>
</evidence>
<dbReference type="EMBL" id="FQVG01000007">
    <property type="protein sequence ID" value="SHE53789.1"/>
    <property type="molecule type" value="Genomic_DNA"/>
</dbReference>
<dbReference type="InterPro" id="IPR011990">
    <property type="entry name" value="TPR-like_helical_dom_sf"/>
</dbReference>
<sequence length="357" mass="41922">MLNKVQVLDVSAKRDGLYNFLKENNYISHIVIDDLIMLLDIIDEISKNKSIVKNEKLIIDLVAKHFKRSSAYIKLLLDFLKIQGILNDGEDFNLTPKELLIRNIDRYYLTAEIIRFLLLNVDWNTYLKSKDIYLSLESRMYIFALLSQTTKKLIEETDTLRENGIYKISYFGSINKLNSSLAFKRISEEVFERLNLGSVENESFIPNDIGRRIFEYLAKDLLEQYDKLLDECWDYYDKGNFEQAFDIAKSIIKVLSFVPEAYNVLGCVYIKMGDIERARDMFNFAIDVYEKTSLGDFEVDFYISLYYNLGLSYYYMNEYFRALSIFKSLKKTIPYEIDNLDELIEGIKHMTIVGPIN</sequence>
<dbReference type="Pfam" id="PF13181">
    <property type="entry name" value="TPR_8"/>
    <property type="match status" value="1"/>
</dbReference>
<dbReference type="Proteomes" id="UP000184423">
    <property type="component" value="Unassembled WGS sequence"/>
</dbReference>
<organism evidence="2 3">
    <name type="scientific">Caloramator proteoclasticus DSM 10124</name>
    <dbReference type="NCBI Taxonomy" id="1121262"/>
    <lineage>
        <taxon>Bacteria</taxon>
        <taxon>Bacillati</taxon>
        <taxon>Bacillota</taxon>
        <taxon>Clostridia</taxon>
        <taxon>Eubacteriales</taxon>
        <taxon>Clostridiaceae</taxon>
        <taxon>Caloramator</taxon>
    </lineage>
</organism>
<dbReference type="SMART" id="SM00028">
    <property type="entry name" value="TPR"/>
    <property type="match status" value="2"/>
</dbReference>
<feature type="repeat" description="TPR" evidence="1">
    <location>
        <begin position="259"/>
        <end position="292"/>
    </location>
</feature>
<dbReference type="RefSeq" id="WP_073247883.1">
    <property type="nucleotide sequence ID" value="NZ_FQVG01000007.1"/>
</dbReference>
<proteinExistence type="predicted"/>
<evidence type="ECO:0000313" key="2">
    <source>
        <dbReference type="EMBL" id="SHE53789.1"/>
    </source>
</evidence>
<dbReference type="Pfam" id="PF13174">
    <property type="entry name" value="TPR_6"/>
    <property type="match status" value="1"/>
</dbReference>
<name>A0A1M4UAM6_9CLOT</name>
<gene>
    <name evidence="2" type="ORF">SAMN02746091_00597</name>
</gene>